<evidence type="ECO:0000313" key="5">
    <source>
        <dbReference type="Proteomes" id="UP000001887"/>
    </source>
</evidence>
<feature type="domain" description="Xylose isomerase-like TIM barrel" evidence="3">
    <location>
        <begin position="75"/>
        <end position="319"/>
    </location>
</feature>
<dbReference type="InterPro" id="IPR013022">
    <property type="entry name" value="Xyl_isomerase-like_TIM-brl"/>
</dbReference>
<dbReference type="PANTHER" id="PTHR12110">
    <property type="entry name" value="HYDROXYPYRUVATE ISOMERASE"/>
    <property type="match status" value="1"/>
</dbReference>
<proteinExistence type="predicted"/>
<feature type="signal peptide" evidence="2">
    <location>
        <begin position="1"/>
        <end position="25"/>
    </location>
</feature>
<dbReference type="InterPro" id="IPR036237">
    <property type="entry name" value="Xyl_isomerase-like_sf"/>
</dbReference>
<evidence type="ECO:0000256" key="1">
    <source>
        <dbReference type="SAM" id="MobiDB-lite"/>
    </source>
</evidence>
<feature type="chain" id="PRO_5003034607" evidence="2">
    <location>
        <begin position="26"/>
        <end position="323"/>
    </location>
</feature>
<dbReference type="InterPro" id="IPR050312">
    <property type="entry name" value="IolE/XylAMocC-like"/>
</dbReference>
<name>D2R4K9_PIRSD</name>
<dbReference type="EMBL" id="CP001848">
    <property type="protein sequence ID" value="ADB17075.1"/>
    <property type="molecule type" value="Genomic_DNA"/>
</dbReference>
<protein>
    <submittedName>
        <fullName evidence="4">Xylose isomerase domain protein TIM barrel</fullName>
    </submittedName>
</protein>
<dbReference type="KEGG" id="psl:Psta_2405"/>
<dbReference type="Proteomes" id="UP000001887">
    <property type="component" value="Chromosome"/>
</dbReference>
<dbReference type="HOGENOM" id="CLU_050006_6_0_0"/>
<reference evidence="4 5" key="1">
    <citation type="journal article" date="2009" name="Stand. Genomic Sci.">
        <title>Complete genome sequence of Pirellula staleyi type strain (ATCC 27377).</title>
        <authorList>
            <person name="Clum A."/>
            <person name="Tindall B.J."/>
            <person name="Sikorski J."/>
            <person name="Ivanova N."/>
            <person name="Mavrommatis K."/>
            <person name="Lucas S."/>
            <person name="Glavina del Rio T."/>
            <person name="Nolan M."/>
            <person name="Chen F."/>
            <person name="Tice H."/>
            <person name="Pitluck S."/>
            <person name="Cheng J.F."/>
            <person name="Chertkov O."/>
            <person name="Brettin T."/>
            <person name="Han C."/>
            <person name="Detter J.C."/>
            <person name="Kuske C."/>
            <person name="Bruce D."/>
            <person name="Goodwin L."/>
            <person name="Ovchinikova G."/>
            <person name="Pati A."/>
            <person name="Mikhailova N."/>
            <person name="Chen A."/>
            <person name="Palaniappan K."/>
            <person name="Land M."/>
            <person name="Hauser L."/>
            <person name="Chang Y.J."/>
            <person name="Jeffries C.D."/>
            <person name="Chain P."/>
            <person name="Rohde M."/>
            <person name="Goker M."/>
            <person name="Bristow J."/>
            <person name="Eisen J.A."/>
            <person name="Markowitz V."/>
            <person name="Hugenholtz P."/>
            <person name="Kyrpides N.C."/>
            <person name="Klenk H.P."/>
            <person name="Lapidus A."/>
        </authorList>
    </citation>
    <scope>NUCLEOTIDE SEQUENCE [LARGE SCALE GENOMIC DNA]</scope>
    <source>
        <strain evidence="5">ATCC 27377 / DSM 6068 / ICPB 4128</strain>
    </source>
</reference>
<dbReference type="eggNOG" id="COG1082">
    <property type="taxonomic scope" value="Bacteria"/>
</dbReference>
<dbReference type="GO" id="GO:0016853">
    <property type="term" value="F:isomerase activity"/>
    <property type="evidence" value="ECO:0007669"/>
    <property type="project" value="UniProtKB-KW"/>
</dbReference>
<keyword evidence="5" id="KW-1185">Reference proteome</keyword>
<evidence type="ECO:0000313" key="4">
    <source>
        <dbReference type="EMBL" id="ADB17075.1"/>
    </source>
</evidence>
<dbReference type="STRING" id="530564.Psta_2405"/>
<keyword evidence="2" id="KW-0732">Signal</keyword>
<dbReference type="OrthoDB" id="256906at2"/>
<feature type="region of interest" description="Disordered" evidence="1">
    <location>
        <begin position="26"/>
        <end position="46"/>
    </location>
</feature>
<dbReference type="Pfam" id="PF01261">
    <property type="entry name" value="AP_endonuc_2"/>
    <property type="match status" value="1"/>
</dbReference>
<dbReference type="SUPFAM" id="SSF51658">
    <property type="entry name" value="Xylose isomerase-like"/>
    <property type="match status" value="1"/>
</dbReference>
<keyword evidence="4" id="KW-0413">Isomerase</keyword>
<gene>
    <name evidence="4" type="ordered locus">Psta_2405</name>
</gene>
<evidence type="ECO:0000259" key="3">
    <source>
        <dbReference type="Pfam" id="PF01261"/>
    </source>
</evidence>
<evidence type="ECO:0000256" key="2">
    <source>
        <dbReference type="SAM" id="SignalP"/>
    </source>
</evidence>
<dbReference type="Gene3D" id="3.20.20.150">
    <property type="entry name" value="Divalent-metal-dependent TIM barrel enzymes"/>
    <property type="match status" value="1"/>
</dbReference>
<sequence precursor="true">MDRRNFLASSLAASAAMVSAFQASADESKPGEALQPTEKPAMKPTLKPNPIAVSTYSFWQFQHEELRDVEKCISMAADWGFDGVEILHRQMTSEDPGYLQKLKRAAFTNGVALSGFSTHQGFLSPNPAIRQKNIDHTIHCIELAYALGIPTMRVNTGTWGTSKDFDDLMAKRGIEEPKPGFTDEDGFGWVKESLEKCLPTAEKCGVLLGLENHWGLGRTAEGVLRVVKEVNHPWLEVTSDTGNFLEDPYDRLALMAPRTILVQAKTYYGGGLWYTLDLDYKRIAKIFRDAGYKGFVSLEFEGKAPPMEAIPKSLALLREAFSV</sequence>
<dbReference type="AlphaFoldDB" id="D2R4K9"/>
<accession>D2R4K9</accession>
<organism evidence="4 5">
    <name type="scientific">Pirellula staleyi (strain ATCC 27377 / DSM 6068 / ICPB 4128)</name>
    <name type="common">Pirella staleyi</name>
    <dbReference type="NCBI Taxonomy" id="530564"/>
    <lineage>
        <taxon>Bacteria</taxon>
        <taxon>Pseudomonadati</taxon>
        <taxon>Planctomycetota</taxon>
        <taxon>Planctomycetia</taxon>
        <taxon>Pirellulales</taxon>
        <taxon>Pirellulaceae</taxon>
        <taxon>Pirellula</taxon>
    </lineage>
</organism>
<dbReference type="PANTHER" id="PTHR12110:SF53">
    <property type="entry name" value="BLR5974 PROTEIN"/>
    <property type="match status" value="1"/>
</dbReference>